<dbReference type="EMBL" id="CHKL01000945">
    <property type="protein sequence ID" value="COX48363.1"/>
    <property type="molecule type" value="Genomic_DNA"/>
</dbReference>
<accession>A0A654ZJT4</accession>
<proteinExistence type="predicted"/>
<protein>
    <submittedName>
        <fullName evidence="1">Uncharacterized protein</fullName>
    </submittedName>
</protein>
<name>A0A654ZJT4_MYCTX</name>
<gene>
    <name evidence="1" type="ORF">ERS007741_04452</name>
</gene>
<dbReference type="Proteomes" id="UP000048600">
    <property type="component" value="Unassembled WGS sequence"/>
</dbReference>
<sequence length="177" mass="19338">MRLAVAVAVRQRGGRQIARAVPDFLRPSHAEAPGRQRAATPFGVSGVVGVQAAEHVAQHPLAHRPLGQGVDLDRYRVLDGVDVPGQRVVQRPEEPLDRILEEVEQVRQRHVGRGWCGQPTGDESRWWTALPGGGLGGGERGGVERERLGAQQCAGGDVLPVERLQWVCDQDPLTHRR</sequence>
<evidence type="ECO:0000313" key="2">
    <source>
        <dbReference type="Proteomes" id="UP000048600"/>
    </source>
</evidence>
<organism evidence="1 2">
    <name type="scientific">Mycobacterium tuberculosis</name>
    <dbReference type="NCBI Taxonomy" id="1773"/>
    <lineage>
        <taxon>Bacteria</taxon>
        <taxon>Bacillati</taxon>
        <taxon>Actinomycetota</taxon>
        <taxon>Actinomycetes</taxon>
        <taxon>Mycobacteriales</taxon>
        <taxon>Mycobacteriaceae</taxon>
        <taxon>Mycobacterium</taxon>
        <taxon>Mycobacterium tuberculosis complex</taxon>
    </lineage>
</organism>
<reference evidence="1 2" key="1">
    <citation type="submission" date="2015-03" db="EMBL/GenBank/DDBJ databases">
        <authorList>
            <consortium name="Pathogen Informatics"/>
        </authorList>
    </citation>
    <scope>NUCLEOTIDE SEQUENCE [LARGE SCALE GENOMIC DNA]</scope>
    <source>
        <strain evidence="1 2">P00601463</strain>
    </source>
</reference>
<dbReference type="AlphaFoldDB" id="A0A654ZJT4"/>
<evidence type="ECO:0000313" key="1">
    <source>
        <dbReference type="EMBL" id="COX48363.1"/>
    </source>
</evidence>